<sequence length="197" mass="21975">MWNREPGCSQLEKRSGVRCSGSSRLVSTACGYRQISPMGPTQHIEDLWSQLIALPRKWFGAQGCQVFPALEANIFQEREFNGLAWPDLLDSHILPFLKTHIPELRKYNESFNPASKDVLSTHIITILKSARPSFVFITLASTIVHTLHIIGSFKNAGKEGRFELGIQRSSIAISPKNPVAYKAHPHPWASVTEEAGL</sequence>
<evidence type="ECO:0000313" key="2">
    <source>
        <dbReference type="Proteomes" id="UP000002039"/>
    </source>
</evidence>
<dbReference type="EMBL" id="EQ999973">
    <property type="protein sequence ID" value="EEQ83771.2"/>
    <property type="molecule type" value="Genomic_DNA"/>
</dbReference>
<accession>A0ABP2EKQ6</accession>
<organism evidence="1 2">
    <name type="scientific">Ajellomyces dermatitidis (strain ER-3 / ATCC MYA-2586)</name>
    <name type="common">Blastomyces dermatitidis</name>
    <dbReference type="NCBI Taxonomy" id="559297"/>
    <lineage>
        <taxon>Eukaryota</taxon>
        <taxon>Fungi</taxon>
        <taxon>Dikarya</taxon>
        <taxon>Ascomycota</taxon>
        <taxon>Pezizomycotina</taxon>
        <taxon>Eurotiomycetes</taxon>
        <taxon>Eurotiomycetidae</taxon>
        <taxon>Onygenales</taxon>
        <taxon>Ajellomycetaceae</taxon>
        <taxon>Blastomyces</taxon>
    </lineage>
</organism>
<name>A0ABP2EKQ6_AJEDR</name>
<dbReference type="Proteomes" id="UP000002039">
    <property type="component" value="Unassembled WGS sequence"/>
</dbReference>
<evidence type="ECO:0000313" key="1">
    <source>
        <dbReference type="EMBL" id="EEQ83771.2"/>
    </source>
</evidence>
<keyword evidence="2" id="KW-1185">Reference proteome</keyword>
<reference evidence="2" key="1">
    <citation type="journal article" date="2015" name="PLoS Genet.">
        <title>The dynamic genome and transcriptome of the human fungal pathogen Blastomyces and close relative Emmonsia.</title>
        <authorList>
            <person name="Munoz J.F."/>
            <person name="Gauthier G.M."/>
            <person name="Desjardins C.A."/>
            <person name="Gallo J.E."/>
            <person name="Holder J."/>
            <person name="Sullivan T.D."/>
            <person name="Marty A.J."/>
            <person name="Carmen J.C."/>
            <person name="Chen Z."/>
            <person name="Ding L."/>
            <person name="Gujja S."/>
            <person name="Magrini V."/>
            <person name="Misas E."/>
            <person name="Mitreva M."/>
            <person name="Priest M."/>
            <person name="Saif S."/>
            <person name="Whiston E.A."/>
            <person name="Young S."/>
            <person name="Zeng Q."/>
            <person name="Goldman W.E."/>
            <person name="Mardis E.R."/>
            <person name="Taylor J.W."/>
            <person name="McEwen J.G."/>
            <person name="Clay O.K."/>
            <person name="Klein B.S."/>
            <person name="Cuomo C.A."/>
        </authorList>
    </citation>
    <scope>NUCLEOTIDE SEQUENCE [LARGE SCALE GENOMIC DNA]</scope>
    <source>
        <strain evidence="2">ER-3 / ATCC MYA-2586</strain>
    </source>
</reference>
<dbReference type="GeneID" id="69023314"/>
<dbReference type="RefSeq" id="XP_045271891.1">
    <property type="nucleotide sequence ID" value="XM_045416086.1"/>
</dbReference>
<gene>
    <name evidence="1" type="ORF">BDCG_00576</name>
</gene>
<protein>
    <submittedName>
        <fullName evidence="1">Uncharacterized protein</fullName>
    </submittedName>
</protein>
<proteinExistence type="predicted"/>